<keyword evidence="7 12" id="KW-0863">Zinc-finger</keyword>
<evidence type="ECO:0000256" key="4">
    <source>
        <dbReference type="ARBA" id="ARBA00022695"/>
    </source>
</evidence>
<comment type="subunit">
    <text evidence="12">Monomer. Interacts with DnaB.</text>
</comment>
<keyword evidence="9" id="KW-0460">Magnesium</keyword>
<keyword evidence="1 12" id="KW-0240">DNA-directed RNA polymerase</keyword>
<dbReference type="PANTHER" id="PTHR30313:SF2">
    <property type="entry name" value="DNA PRIMASE"/>
    <property type="match status" value="1"/>
</dbReference>
<evidence type="ECO:0000313" key="17">
    <source>
        <dbReference type="Proteomes" id="UP000534186"/>
    </source>
</evidence>
<dbReference type="Gene3D" id="3.90.980.10">
    <property type="entry name" value="DNA primase, catalytic core, N-terminal domain"/>
    <property type="match status" value="1"/>
</dbReference>
<dbReference type="PROSITE" id="PS50880">
    <property type="entry name" value="TOPRIM"/>
    <property type="match status" value="1"/>
</dbReference>
<comment type="domain">
    <text evidence="12">Contains an N-terminal zinc-binding domain, a central core domain that contains the primase activity, and a C-terminal DnaB-binding domain.</text>
</comment>
<dbReference type="SUPFAM" id="SSF57783">
    <property type="entry name" value="Zinc beta-ribbon"/>
    <property type="match status" value="1"/>
</dbReference>
<dbReference type="InterPro" id="IPR037068">
    <property type="entry name" value="DNA_primase_core_N_sf"/>
</dbReference>
<dbReference type="InterPro" id="IPR034151">
    <property type="entry name" value="TOPRIM_DnaG_bac"/>
</dbReference>
<feature type="zinc finger region" description="CHC2-type" evidence="12 14">
    <location>
        <begin position="37"/>
        <end position="61"/>
    </location>
</feature>
<dbReference type="Gene3D" id="3.90.580.10">
    <property type="entry name" value="Zinc finger, CHC2-type domain"/>
    <property type="match status" value="1"/>
</dbReference>
<keyword evidence="11 12" id="KW-0804">Transcription</keyword>
<dbReference type="NCBIfam" id="TIGR01391">
    <property type="entry name" value="dnaG"/>
    <property type="match status" value="1"/>
</dbReference>
<evidence type="ECO:0000256" key="13">
    <source>
        <dbReference type="PIRNR" id="PIRNR002811"/>
    </source>
</evidence>
<comment type="caution">
    <text evidence="16">The sequence shown here is derived from an EMBL/GenBank/DDBJ whole genome shotgun (WGS) entry which is preliminary data.</text>
</comment>
<dbReference type="GO" id="GO:1990077">
    <property type="term" value="C:primosome complex"/>
    <property type="evidence" value="ECO:0007669"/>
    <property type="project" value="UniProtKB-KW"/>
</dbReference>
<organism evidence="16 17">
    <name type="scientific">Tunturiibacter lichenicola</name>
    <dbReference type="NCBI Taxonomy" id="2051959"/>
    <lineage>
        <taxon>Bacteria</taxon>
        <taxon>Pseudomonadati</taxon>
        <taxon>Acidobacteriota</taxon>
        <taxon>Terriglobia</taxon>
        <taxon>Terriglobales</taxon>
        <taxon>Acidobacteriaceae</taxon>
        <taxon>Tunturiibacter</taxon>
    </lineage>
</organism>
<dbReference type="SMART" id="SM00400">
    <property type="entry name" value="ZnF_CHCC"/>
    <property type="match status" value="1"/>
</dbReference>
<comment type="cofactor">
    <cofactor evidence="12 13 14">
        <name>Zn(2+)</name>
        <dbReference type="ChEBI" id="CHEBI:29105"/>
    </cofactor>
    <text evidence="12 13 14">Binds 1 zinc ion per monomer.</text>
</comment>
<dbReference type="PIRSF" id="PIRSF002811">
    <property type="entry name" value="DnaG"/>
    <property type="match status" value="1"/>
</dbReference>
<keyword evidence="5 12" id="KW-0235">DNA replication</keyword>
<evidence type="ECO:0000256" key="3">
    <source>
        <dbReference type="ARBA" id="ARBA00022679"/>
    </source>
</evidence>
<dbReference type="PANTHER" id="PTHR30313">
    <property type="entry name" value="DNA PRIMASE"/>
    <property type="match status" value="1"/>
</dbReference>
<evidence type="ECO:0000256" key="7">
    <source>
        <dbReference type="ARBA" id="ARBA00022771"/>
    </source>
</evidence>
<dbReference type="InterPro" id="IPR013264">
    <property type="entry name" value="DNAG_N"/>
</dbReference>
<dbReference type="GO" id="GO:0003899">
    <property type="term" value="F:DNA-directed RNA polymerase activity"/>
    <property type="evidence" value="ECO:0007669"/>
    <property type="project" value="UniProtKB-UniRule"/>
</dbReference>
<dbReference type="GO" id="GO:0005737">
    <property type="term" value="C:cytoplasm"/>
    <property type="evidence" value="ECO:0007669"/>
    <property type="project" value="TreeGrafter"/>
</dbReference>
<proteinExistence type="inferred from homology"/>
<evidence type="ECO:0000256" key="11">
    <source>
        <dbReference type="ARBA" id="ARBA00023163"/>
    </source>
</evidence>
<evidence type="ECO:0000256" key="8">
    <source>
        <dbReference type="ARBA" id="ARBA00022833"/>
    </source>
</evidence>
<keyword evidence="10 12" id="KW-0238">DNA-binding</keyword>
<gene>
    <name evidence="12" type="primary">dnaG</name>
    <name evidence="16" type="ORF">HDF12_000538</name>
</gene>
<dbReference type="InterPro" id="IPR036977">
    <property type="entry name" value="DNA_primase_Znf_CHC2"/>
</dbReference>
<evidence type="ECO:0000256" key="5">
    <source>
        <dbReference type="ARBA" id="ARBA00022705"/>
    </source>
</evidence>
<dbReference type="Proteomes" id="UP000534186">
    <property type="component" value="Unassembled WGS sequence"/>
</dbReference>
<evidence type="ECO:0000256" key="9">
    <source>
        <dbReference type="ARBA" id="ARBA00022842"/>
    </source>
</evidence>
<dbReference type="Pfam" id="PF13155">
    <property type="entry name" value="Toprim_2"/>
    <property type="match status" value="1"/>
</dbReference>
<comment type="similarity">
    <text evidence="12 13">Belongs to the DnaG primase family.</text>
</comment>
<dbReference type="CDD" id="cd03364">
    <property type="entry name" value="TOPRIM_DnaG_primases"/>
    <property type="match status" value="1"/>
</dbReference>
<evidence type="ECO:0000256" key="6">
    <source>
        <dbReference type="ARBA" id="ARBA00022723"/>
    </source>
</evidence>
<dbReference type="InterPro" id="IPR050219">
    <property type="entry name" value="DnaG_primase"/>
</dbReference>
<evidence type="ECO:0000256" key="1">
    <source>
        <dbReference type="ARBA" id="ARBA00022478"/>
    </source>
</evidence>
<dbReference type="Pfam" id="PF08275">
    <property type="entry name" value="DNAG_N"/>
    <property type="match status" value="1"/>
</dbReference>
<keyword evidence="3 12" id="KW-0808">Transferase</keyword>
<evidence type="ECO:0000313" key="16">
    <source>
        <dbReference type="EMBL" id="NYF50173.1"/>
    </source>
</evidence>
<dbReference type="GO" id="GO:0003677">
    <property type="term" value="F:DNA binding"/>
    <property type="evidence" value="ECO:0007669"/>
    <property type="project" value="UniProtKB-KW"/>
</dbReference>
<evidence type="ECO:0000256" key="10">
    <source>
        <dbReference type="ARBA" id="ARBA00023125"/>
    </source>
</evidence>
<dbReference type="GO" id="GO:0008270">
    <property type="term" value="F:zinc ion binding"/>
    <property type="evidence" value="ECO:0007669"/>
    <property type="project" value="UniProtKB-UniRule"/>
</dbReference>
<comment type="function">
    <text evidence="12 13">RNA polymerase that catalyzes the synthesis of short RNA molecules used as primers for DNA polymerase during DNA replication.</text>
</comment>
<dbReference type="GO" id="GO:0000428">
    <property type="term" value="C:DNA-directed RNA polymerase complex"/>
    <property type="evidence" value="ECO:0007669"/>
    <property type="project" value="UniProtKB-KW"/>
</dbReference>
<dbReference type="AlphaFoldDB" id="A0A7Y9T178"/>
<dbReference type="Pfam" id="PF10410">
    <property type="entry name" value="DnaB_bind"/>
    <property type="match status" value="1"/>
</dbReference>
<dbReference type="InterPro" id="IPR006171">
    <property type="entry name" value="TOPRIM_dom"/>
</dbReference>
<evidence type="ECO:0000256" key="12">
    <source>
        <dbReference type="HAMAP-Rule" id="MF_00974"/>
    </source>
</evidence>
<keyword evidence="6 12" id="KW-0479">Metal-binding</keyword>
<dbReference type="FunFam" id="3.90.580.10:FF:000001">
    <property type="entry name" value="DNA primase"/>
    <property type="match status" value="1"/>
</dbReference>
<comment type="catalytic activity">
    <reaction evidence="12">
        <text>ssDNA + n NTP = ssDNA/pppN(pN)n-1 hybrid + (n-1) diphosphate.</text>
        <dbReference type="EC" id="2.7.7.101"/>
    </reaction>
</comment>
<dbReference type="HAMAP" id="MF_00974">
    <property type="entry name" value="DNA_primase_DnaG"/>
    <property type="match status" value="1"/>
</dbReference>
<dbReference type="EMBL" id="JACCCV010000001">
    <property type="protein sequence ID" value="NYF50173.1"/>
    <property type="molecule type" value="Genomic_DNA"/>
</dbReference>
<evidence type="ECO:0000256" key="2">
    <source>
        <dbReference type="ARBA" id="ARBA00022515"/>
    </source>
</evidence>
<dbReference type="InterPro" id="IPR006295">
    <property type="entry name" value="DNA_primase_DnaG"/>
</dbReference>
<dbReference type="Pfam" id="PF01807">
    <property type="entry name" value="Zn_ribbon_DnaG"/>
    <property type="match status" value="1"/>
</dbReference>
<keyword evidence="2 12" id="KW-0639">Primosome</keyword>
<sequence length="597" mass="67052">MSDNFAQTVKQQADIVRIIGDYIKLRKSGAQNYTGLCPFHKEKTGSFSVNATHNYFYCFGCHEKGDVFTFVMKLENISFPEAIRVVATKCGIPLPKREFNSPDEVREAGIRRQLTDIHEAATQYFEAALKAPEAARAREYLTGRGVTAETIAKFRIGYAPDDFNHMREQLAKHFPDEVLRASGLFSAKEQNDGSQGQLYARFRKRITFPIANEQGKTIAFTARALDAEDEKGRPIAKYLNSPETALYSKGQVLFNLDKAKADIRALGFALLVEGQMDCISVYMAGIKGVLATSGTAFTEMQIRLLSRFTKRVIVNFDPDTAGTAATEKSIALLTEEDFEVKIVTLEGGLDPDRFIREQGVQQYMAALRNAKRHSDYLIDRAREQFPTRTPEGKVKAMNFLLPHIRRMPSVRQREEFAVDAAQKLGISFVHSKELSDAASKKVESVSAHRLEPIDRNEEILLRVLVLPENDPARILAVEQLTQHPEWYDSLSSAALLESLANAPAPPNPLDAAPDEPSRILLARTLQNAENPDSASTNAQSMTELVENALETLKCRQLERRQRELRTLIAEADRHGDHEMLTKLTAEKLQIDRKLREQ</sequence>
<dbReference type="EC" id="2.7.7.101" evidence="12"/>
<dbReference type="Gene3D" id="3.40.1360.10">
    <property type="match status" value="1"/>
</dbReference>
<dbReference type="SMART" id="SM00493">
    <property type="entry name" value="TOPRIM"/>
    <property type="match status" value="1"/>
</dbReference>
<dbReference type="InterPro" id="IPR002694">
    <property type="entry name" value="Znf_CHC2"/>
</dbReference>
<reference evidence="16 17" key="1">
    <citation type="submission" date="2020-07" db="EMBL/GenBank/DDBJ databases">
        <title>Genomic Encyclopedia of Type Strains, Phase IV (KMG-V): Genome sequencing to study the core and pangenomes of soil and plant-associated prokaryotes.</title>
        <authorList>
            <person name="Whitman W."/>
        </authorList>
    </citation>
    <scope>NUCLEOTIDE SEQUENCE [LARGE SCALE GENOMIC DNA]</scope>
    <source>
        <strain evidence="16 17">M8UP30</strain>
    </source>
</reference>
<keyword evidence="4 12" id="KW-0548">Nucleotidyltransferase</keyword>
<dbReference type="SUPFAM" id="SSF56731">
    <property type="entry name" value="DNA primase core"/>
    <property type="match status" value="1"/>
</dbReference>
<accession>A0A7Y9T178</accession>
<feature type="domain" description="Toprim" evidence="15">
    <location>
        <begin position="267"/>
        <end position="348"/>
    </location>
</feature>
<keyword evidence="8 12" id="KW-0862">Zinc</keyword>
<protein>
    <recommendedName>
        <fullName evidence="12 13">DNA primase</fullName>
        <ecNumber evidence="12">2.7.7.101</ecNumber>
    </recommendedName>
</protein>
<name>A0A7Y9T178_9BACT</name>
<evidence type="ECO:0000256" key="14">
    <source>
        <dbReference type="PIRSR" id="PIRSR002811-1"/>
    </source>
</evidence>
<dbReference type="GO" id="GO:0006269">
    <property type="term" value="P:DNA replication, synthesis of primer"/>
    <property type="evidence" value="ECO:0007669"/>
    <property type="project" value="UniProtKB-UniRule"/>
</dbReference>
<evidence type="ECO:0000259" key="15">
    <source>
        <dbReference type="PROSITE" id="PS50880"/>
    </source>
</evidence>
<dbReference type="InterPro" id="IPR019475">
    <property type="entry name" value="DNA_primase_DnaB-bd"/>
</dbReference>
<dbReference type="InterPro" id="IPR030846">
    <property type="entry name" value="DnaG_bac"/>
</dbReference>